<dbReference type="GO" id="GO:0005886">
    <property type="term" value="C:plasma membrane"/>
    <property type="evidence" value="ECO:0007669"/>
    <property type="project" value="UniProtKB-SubCell"/>
</dbReference>
<evidence type="ECO:0000256" key="3">
    <source>
        <dbReference type="ARBA" id="ARBA00022670"/>
    </source>
</evidence>
<feature type="transmembrane region" description="Helical" evidence="9">
    <location>
        <begin position="12"/>
        <end position="38"/>
    </location>
</feature>
<keyword evidence="4 7" id="KW-0378">Hydrolase</keyword>
<dbReference type="EMBL" id="LATL02000308">
    <property type="protein sequence ID" value="KKD35541.1"/>
    <property type="molecule type" value="Genomic_DNA"/>
</dbReference>
<keyword evidence="7" id="KW-1003">Cell membrane</keyword>
<dbReference type="Gene3D" id="3.90.226.10">
    <property type="entry name" value="2-enoyl-CoA Hydratase, Chain A, domain 1"/>
    <property type="match status" value="3"/>
</dbReference>
<comment type="caution">
    <text evidence="11">The sequence shown here is derived from an EMBL/GenBank/DDBJ whole genome shotgun (WGS) entry which is preliminary data.</text>
</comment>
<keyword evidence="3 7" id="KW-0645">Protease</keyword>
<dbReference type="Gene3D" id="6.20.330.10">
    <property type="match status" value="1"/>
</dbReference>
<dbReference type="NCBIfam" id="TIGR00706">
    <property type="entry name" value="SppA_dom"/>
    <property type="match status" value="1"/>
</dbReference>
<feature type="domain" description="Peptidase S49" evidence="10">
    <location>
        <begin position="132"/>
        <end position="282"/>
    </location>
</feature>
<feature type="active site" description="Proton donor/acceptor" evidence="8">
    <location>
        <position position="200"/>
    </location>
</feature>
<evidence type="ECO:0000313" key="12">
    <source>
        <dbReference type="Proteomes" id="UP000033607"/>
    </source>
</evidence>
<accession>A0A0F5Y9H0</accession>
<dbReference type="SUPFAM" id="SSF52096">
    <property type="entry name" value="ClpP/crotonase"/>
    <property type="match status" value="2"/>
</dbReference>
<proteinExistence type="inferred from homology"/>
<dbReference type="InterPro" id="IPR047217">
    <property type="entry name" value="S49_SppA_67K_type_N"/>
</dbReference>
<dbReference type="PIRSF" id="PIRSF001217">
    <property type="entry name" value="Protease_4_SppA"/>
    <property type="match status" value="1"/>
</dbReference>
<protein>
    <recommendedName>
        <fullName evidence="7">Protease 4</fullName>
        <ecNumber evidence="7">3.4.21.-</ecNumber>
    </recommendedName>
    <alternativeName>
        <fullName evidence="7">Endopeptidase IV</fullName>
    </alternativeName>
    <alternativeName>
        <fullName evidence="7">Protease IV</fullName>
    </alternativeName>
    <alternativeName>
        <fullName evidence="7">Signal peptide peptidase</fullName>
    </alternativeName>
</protein>
<evidence type="ECO:0000256" key="7">
    <source>
        <dbReference type="PIRNR" id="PIRNR001217"/>
    </source>
</evidence>
<dbReference type="CDD" id="cd07023">
    <property type="entry name" value="S49_Sppa_N_C"/>
    <property type="match status" value="1"/>
</dbReference>
<evidence type="ECO:0000259" key="10">
    <source>
        <dbReference type="Pfam" id="PF01343"/>
    </source>
</evidence>
<dbReference type="PANTHER" id="PTHR33209:SF1">
    <property type="entry name" value="PEPTIDASE S49 DOMAIN-CONTAINING PROTEIN"/>
    <property type="match status" value="1"/>
</dbReference>
<evidence type="ECO:0000256" key="9">
    <source>
        <dbReference type="SAM" id="Phobius"/>
    </source>
</evidence>
<sequence length="607" mass="66319">MKDFLKYTFASLLGNLLGLALIVTMGVGGLIFLVMAAATQDSGPLVKDKSVLVFDLSLNITDADPDYSTGQLFEQALAENSPNQIKLRTILEGLEKASQDDRIVGLYLKGTNSPTGTGLANLREVRQALEKFRASGKPIIAYDLDWTEQEYYLGSVANTIVVNPLGSVEMNGLSSEIMFLTGALEKFGIGVQVTRVGKYKSAVEPFLLKQMSPENRQQTQKLLDDIWSEYINTVSPNRQLNGSQLKQIADQQGILMATEAVKSKLVDKVAHFDEVIVDLKKLTGEAEEEDKLFRQMSINSYAKMPEVMKASRGDVNSENKIAVVYAEGNIVDGEGLGGEIGGDNLAKKLRELRMDEDVKAVVFRVNSPGGSATASEIIGREVELLQAQKPVIVSMGNFAASGGYWISMAASKIFAESNTITGSIGVFGVLFNVQDIANENGITWDVVKTGRYADINTVSRPKTPEELARLQKVVDAIYERFLSKVSESRKLPKARVAEIAQGRVWSGLQAKEIGLVDQIGGIGDAIAAAAEQAKLEDNWQLQEYPEGQTFKQQILESFAGGESTQASSTVDPITLEFIKLREELAQLKALNDPRGIYTRLPFNLQID</sequence>
<dbReference type="GO" id="GO:0006465">
    <property type="term" value="P:signal peptide processing"/>
    <property type="evidence" value="ECO:0007669"/>
    <property type="project" value="InterPro"/>
</dbReference>
<keyword evidence="5" id="KW-0720">Serine protease</keyword>
<dbReference type="GO" id="GO:0008236">
    <property type="term" value="F:serine-type peptidase activity"/>
    <property type="evidence" value="ECO:0007669"/>
    <property type="project" value="UniProtKB-KW"/>
</dbReference>
<keyword evidence="6 7" id="KW-0472">Membrane</keyword>
<dbReference type="InterPro" id="IPR004634">
    <property type="entry name" value="Pept_S49_pIV"/>
</dbReference>
<evidence type="ECO:0000256" key="6">
    <source>
        <dbReference type="ARBA" id="ARBA00023136"/>
    </source>
</evidence>
<dbReference type="RefSeq" id="WP_046281281.1">
    <property type="nucleotide sequence ID" value="NZ_LATL02000308.1"/>
</dbReference>
<dbReference type="CDD" id="cd07018">
    <property type="entry name" value="S49_SppA_67K_type"/>
    <property type="match status" value="1"/>
</dbReference>
<dbReference type="PANTHER" id="PTHR33209">
    <property type="entry name" value="PROTEASE 4"/>
    <property type="match status" value="1"/>
</dbReference>
<dbReference type="OrthoDB" id="9764363at2"/>
<organism evidence="11 12">
    <name type="scientific">Limnoraphis robusta CS-951</name>
    <dbReference type="NCBI Taxonomy" id="1637645"/>
    <lineage>
        <taxon>Bacteria</taxon>
        <taxon>Bacillati</taxon>
        <taxon>Cyanobacteriota</taxon>
        <taxon>Cyanophyceae</taxon>
        <taxon>Oscillatoriophycideae</taxon>
        <taxon>Oscillatoriales</taxon>
        <taxon>Sirenicapillariaceae</taxon>
        <taxon>Limnoraphis</taxon>
    </lineage>
</organism>
<dbReference type="NCBIfam" id="TIGR00705">
    <property type="entry name" value="SppA_67K"/>
    <property type="match status" value="1"/>
</dbReference>
<dbReference type="InterPro" id="IPR002142">
    <property type="entry name" value="Peptidase_S49"/>
</dbReference>
<evidence type="ECO:0000313" key="11">
    <source>
        <dbReference type="EMBL" id="KKD35541.1"/>
    </source>
</evidence>
<dbReference type="Pfam" id="PF01343">
    <property type="entry name" value="Peptidase_S49"/>
    <property type="match status" value="2"/>
</dbReference>
<evidence type="ECO:0000256" key="5">
    <source>
        <dbReference type="ARBA" id="ARBA00022825"/>
    </source>
</evidence>
<dbReference type="EC" id="3.4.21.-" evidence="7"/>
<keyword evidence="9" id="KW-0812">Transmembrane</keyword>
<dbReference type="PATRIC" id="fig|1637645.4.peg.6072"/>
<evidence type="ECO:0000256" key="2">
    <source>
        <dbReference type="ARBA" id="ARBA00008683"/>
    </source>
</evidence>
<dbReference type="AlphaFoldDB" id="A0A0F5Y9H0"/>
<dbReference type="InterPro" id="IPR047272">
    <property type="entry name" value="S49_SppA_C"/>
</dbReference>
<evidence type="ECO:0000256" key="8">
    <source>
        <dbReference type="PIRSR" id="PIRSR001217-1"/>
    </source>
</evidence>
<evidence type="ECO:0000256" key="4">
    <source>
        <dbReference type="ARBA" id="ARBA00022801"/>
    </source>
</evidence>
<dbReference type="InterPro" id="IPR004635">
    <property type="entry name" value="Pept_S49_SppA"/>
</dbReference>
<keyword evidence="9" id="KW-1133">Transmembrane helix</keyword>
<feature type="domain" description="Peptidase S49" evidence="10">
    <location>
        <begin position="384"/>
        <end position="535"/>
    </location>
</feature>
<reference evidence="11 12" key="1">
    <citation type="submission" date="2015-06" db="EMBL/GenBank/DDBJ databases">
        <title>Draft genome assembly of filamentous brackish cyanobacterium Limnoraphis robusta strain CS-951.</title>
        <authorList>
            <person name="Willis A."/>
            <person name="Parks M."/>
            <person name="Burford M.A."/>
        </authorList>
    </citation>
    <scope>NUCLEOTIDE SEQUENCE [LARGE SCALE GENOMIC DNA]</scope>
    <source>
        <strain evidence="11 12">CS-951</strain>
    </source>
</reference>
<comment type="similarity">
    <text evidence="2 7">Belongs to the peptidase S49 family.</text>
</comment>
<comment type="subcellular location">
    <subcellularLocation>
        <location evidence="7">Cell inner membrane</location>
    </subcellularLocation>
    <subcellularLocation>
        <location evidence="1">Membrane</location>
    </subcellularLocation>
</comment>
<name>A0A0F5Y9H0_9CYAN</name>
<gene>
    <name evidence="11" type="ORF">WN50_24805</name>
</gene>
<dbReference type="InterPro" id="IPR029045">
    <property type="entry name" value="ClpP/crotonase-like_dom_sf"/>
</dbReference>
<dbReference type="Proteomes" id="UP000033607">
    <property type="component" value="Unassembled WGS sequence"/>
</dbReference>
<evidence type="ECO:0000256" key="1">
    <source>
        <dbReference type="ARBA" id="ARBA00004370"/>
    </source>
</evidence>
<keyword evidence="7" id="KW-0997">Cell inner membrane</keyword>
<feature type="active site" description="Nucleophile" evidence="8">
    <location>
        <position position="401"/>
    </location>
</feature>